<accession>A0AC58UMG6</accession>
<protein>
    <submittedName>
        <fullName evidence="2">Uncharacterized protein LOC107801026 isoform X1</fullName>
    </submittedName>
</protein>
<reference evidence="2" key="2">
    <citation type="submission" date="2025-08" db="UniProtKB">
        <authorList>
            <consortium name="RefSeq"/>
        </authorList>
    </citation>
    <scope>IDENTIFICATION</scope>
    <source>
        <tissue evidence="2">Leaf</tissue>
    </source>
</reference>
<evidence type="ECO:0000313" key="1">
    <source>
        <dbReference type="Proteomes" id="UP000790787"/>
    </source>
</evidence>
<keyword evidence="1" id="KW-1185">Reference proteome</keyword>
<sequence length="561" mass="63692">MGFLGFALLIIDFLAWPLLALGYPLGGSRIWITWVQLLRCASIRAIETGSEYHMRKLVTYWTIFSFISLFEHIFEKLIEWVPLWPYIKLITLCWLVIPQFNGACCFYQNLIHPCLLVKLDAVITQFYGSCYVYQRLLYSCLSVNLQIVTDWLNKPMEDPSLDYKLFLAMAERYLEENGSDALVKLIANKSKDYSLNHYVEEIKATDASDEAGMPIPSQIVCEGAGSFWKDIKTMEHMAKHEAAEPKQVKSVRGNLIWIEKKMTGTQVKETAVPTKQANQLKQEEVKHAAAVRSEHSTNEELKEKVHLSDLKGREHLVKLQKTMSSTAVAEEIECSALEELIANKSKDHSLNHHGEGIKATDICDKAGMLTPSQAKPDTIFPGPKWEVVTPTTEVANKPSVSSSLKENVKQWSCAHCQVSTTSEGGLNEHLQGKKHKKKEAALRAEKNEKTYNIDLSQKKSEFIQFVVSCNDLRLGQKSEECSLRPNDDDAPSLLMDDNAGDLRKNSYNTSHEKQNSKEHENREFKFWCETCKVGTLSEKVMEDHKMGKKHARHLRQLGQAV</sequence>
<organism evidence="1 2">
    <name type="scientific">Nicotiana tabacum</name>
    <name type="common">Common tobacco</name>
    <dbReference type="NCBI Taxonomy" id="4097"/>
    <lineage>
        <taxon>Eukaryota</taxon>
        <taxon>Viridiplantae</taxon>
        <taxon>Streptophyta</taxon>
        <taxon>Embryophyta</taxon>
        <taxon>Tracheophyta</taxon>
        <taxon>Spermatophyta</taxon>
        <taxon>Magnoliopsida</taxon>
        <taxon>eudicotyledons</taxon>
        <taxon>Gunneridae</taxon>
        <taxon>Pentapetalae</taxon>
        <taxon>asterids</taxon>
        <taxon>lamiids</taxon>
        <taxon>Solanales</taxon>
        <taxon>Solanaceae</taxon>
        <taxon>Nicotianoideae</taxon>
        <taxon>Nicotianeae</taxon>
        <taxon>Nicotiana</taxon>
    </lineage>
</organism>
<evidence type="ECO:0000313" key="2">
    <source>
        <dbReference type="RefSeq" id="XP_075110374.1"/>
    </source>
</evidence>
<reference evidence="1" key="1">
    <citation type="journal article" date="2014" name="Nat. Commun.">
        <title>The tobacco genome sequence and its comparison with those of tomato and potato.</title>
        <authorList>
            <person name="Sierro N."/>
            <person name="Battey J.N."/>
            <person name="Ouadi S."/>
            <person name="Bakaher N."/>
            <person name="Bovet L."/>
            <person name="Willig A."/>
            <person name="Goepfert S."/>
            <person name="Peitsch M.C."/>
            <person name="Ivanov N.V."/>
        </authorList>
    </citation>
    <scope>NUCLEOTIDE SEQUENCE [LARGE SCALE GENOMIC DNA]</scope>
</reference>
<dbReference type="Proteomes" id="UP000790787">
    <property type="component" value="Chromosome 5"/>
</dbReference>
<name>A0AC58UMG6_TOBAC</name>
<proteinExistence type="predicted"/>
<gene>
    <name evidence="2" type="primary">LOC107801026</name>
</gene>
<dbReference type="RefSeq" id="XP_075110374.1">
    <property type="nucleotide sequence ID" value="XM_075254273.1"/>
</dbReference>